<gene>
    <name evidence="2" type="ORF">SLS60_003447</name>
</gene>
<evidence type="ECO:0000259" key="1">
    <source>
        <dbReference type="Pfam" id="PF10433"/>
    </source>
</evidence>
<dbReference type="Pfam" id="PF10433">
    <property type="entry name" value="Beta-prop_RSE1_1st"/>
    <property type="match status" value="1"/>
</dbReference>
<organism evidence="2 3">
    <name type="scientific">Paraconiothyrium brasiliense</name>
    <dbReference type="NCBI Taxonomy" id="300254"/>
    <lineage>
        <taxon>Eukaryota</taxon>
        <taxon>Fungi</taxon>
        <taxon>Dikarya</taxon>
        <taxon>Ascomycota</taxon>
        <taxon>Pezizomycotina</taxon>
        <taxon>Dothideomycetes</taxon>
        <taxon>Pleosporomycetidae</taxon>
        <taxon>Pleosporales</taxon>
        <taxon>Massarineae</taxon>
        <taxon>Didymosphaeriaceae</taxon>
        <taxon>Paraconiothyrium</taxon>
    </lineage>
</organism>
<accession>A0ABR3RVS1</accession>
<comment type="caution">
    <text evidence="2">The sequence shown here is derived from an EMBL/GenBank/DDBJ whole genome shotgun (WGS) entry which is preliminary data.</text>
</comment>
<dbReference type="InterPro" id="IPR050358">
    <property type="entry name" value="RSE1/DDB1/CFT1"/>
</dbReference>
<dbReference type="InterPro" id="IPR015943">
    <property type="entry name" value="WD40/YVTN_repeat-like_dom_sf"/>
</dbReference>
<sequence length="1425" mass="158396">MEFQVQGSVLVDGEWVSRSADVYQIMSRHQQQEDVEMDDVDNDYSHVPSEVGILSKTVVGSPLYKAIIPANIRHKDLDDVIFIGEDFVQLKEICDYGHLRHIATKSDFKGNILAAKAFGDPRKVQINTSEQSPLLKRASLHRGRRSTTGEEVNTLPLEVIILTLSTGTLMFLWARDDHANPATFAQKAVRLPTATSRFNRPGPLLATDPRCRAISVAAYEGTFMLYKTRTMANWRSDMRSGRDEAPITEEAQYAIDGRIMHMDFLSASDDAHVVLIFILVHEGKTKVASYDWDFRNSLDTMPRITRSVLDFGKYMLSVKITLLAWKLIYPDNRNPSLLIPVSRSTDFLLVQNENISVCKGVLAGPPITSKCPIPARFLKQLGRASNRGKPMWVQWDRAPRNPDFAKEAFYVAREDGAIIYVELGDIGHSLEISDAGSWPYPIDTAFACLKADSSEFAQSYPDVLVAGGFGSDGHLCKVGAWPKEYADKVPYSQTNAFGFVESLPNWAPLTDMSVTRLGNLPLPHDRKRANIFVTNGKAPYGEVSQLRQGLRALVDDTFEGLKGSTGLWIVDHGSNTFDQEGHMRREDYATFVVNAPPETLVLRATRTQEEGTYSQGSLGSAWDGGIWETDQPSQGSLIRHAETISACSVTESLAVQITYHEARLVSRPQLNQVGSITFTNPLLGAATKPGVPFIVVALYEGTQSILQYIPVSNDKAFEMSIEDTSRWALPDDPTCIDIVISENGPLIFVGIRHVGFLLFATNERGLLTQIYHTNIPSAGALGLQQTYESAVLLTTRGHEKLVCGTRTGLLICVDLARLDHEAPVIQCKFANHLEGIYLTATANELSITRMGDTAVYITPEKTSTSTAFVACGADFCRIHLSTSDLGIRIDSIWLDDPQSSYLQGALNAIDQVSLTAASGKELGGFIFAVFGDRMVYARMDYDIKWSGQAAPPISPEDGKIIPRKLSTMRTPVKLMVADDLPHHMIVVTNEFKEEVTALHKYRIMIPIIKIVDLLSGAADIETEMKDESTPSTPKNKIERSEIPLKHYERVHSMVRWVFSGAEDRQHALLLVGTEITPPEGETQGRRLVLNITRSGLKLQDKKRFDDPVRCIAGYDSQHIISIVGRTLQVEQIERTEAASHDSHLCFRVEKICPPQGETFKITQIFTDSRQRSSLRHLVINTVDSPDPKRPDAPKKATIVLLTDKSTSVTGLLQPNHASNKSAATTMFEACLPRSVIRIQRGDIRPPWRRVCHPDATHSIPAGVLIDDIIGACTDGTILSFAILNGPALHLLRLLQNLIEAKQKRDNALQFSSVKQIGGHIRDLLQSRAEGTQGSHIKARDVDPEVHGRGPAAPRFRYVDGDVLRTFFEQGGDLGSLVRDGCDEDVWKTFLEKERAMLRDLDVEREKQEVVERVERWVKEILMPLL</sequence>
<dbReference type="PANTHER" id="PTHR10644">
    <property type="entry name" value="DNA REPAIR/RNA PROCESSING CPSF FAMILY"/>
    <property type="match status" value="1"/>
</dbReference>
<name>A0ABR3RVS1_9PLEO</name>
<feature type="domain" description="RSE1/DDB1/CPSF1 first beta-propeller" evidence="1">
    <location>
        <begin position="65"/>
        <end position="481"/>
    </location>
</feature>
<protein>
    <recommendedName>
        <fullName evidence="1">RSE1/DDB1/CPSF1 first beta-propeller domain-containing protein</fullName>
    </recommendedName>
</protein>
<dbReference type="InterPro" id="IPR018846">
    <property type="entry name" value="Beta-prop_RSE1/DDB1/CPSF1_1st"/>
</dbReference>
<proteinExistence type="predicted"/>
<evidence type="ECO:0000313" key="2">
    <source>
        <dbReference type="EMBL" id="KAL1608505.1"/>
    </source>
</evidence>
<dbReference type="EMBL" id="JAKJXO020000003">
    <property type="protein sequence ID" value="KAL1608505.1"/>
    <property type="molecule type" value="Genomic_DNA"/>
</dbReference>
<dbReference type="Gene3D" id="2.130.10.10">
    <property type="entry name" value="YVTN repeat-like/Quinoprotein amine dehydrogenase"/>
    <property type="match status" value="3"/>
</dbReference>
<dbReference type="Proteomes" id="UP001521785">
    <property type="component" value="Unassembled WGS sequence"/>
</dbReference>
<evidence type="ECO:0000313" key="3">
    <source>
        <dbReference type="Proteomes" id="UP001521785"/>
    </source>
</evidence>
<keyword evidence="3" id="KW-1185">Reference proteome</keyword>
<reference evidence="2 3" key="1">
    <citation type="submission" date="2024-02" db="EMBL/GenBank/DDBJ databases">
        <title>De novo assembly and annotation of 12 fungi associated with fruit tree decline syndrome in Ontario, Canada.</title>
        <authorList>
            <person name="Sulman M."/>
            <person name="Ellouze W."/>
            <person name="Ilyukhin E."/>
        </authorList>
    </citation>
    <scope>NUCLEOTIDE SEQUENCE [LARGE SCALE GENOMIC DNA]</scope>
    <source>
        <strain evidence="2 3">M42-189</strain>
    </source>
</reference>